<accession>A0A656YVQ1</accession>
<keyword evidence="5" id="KW-0686">Riboflavin biosynthesis</keyword>
<evidence type="ECO:0000256" key="6">
    <source>
        <dbReference type="ARBA" id="ARBA00022723"/>
    </source>
</evidence>
<dbReference type="Gene3D" id="3.40.50.10990">
    <property type="entry name" value="GTP cyclohydrolase II"/>
    <property type="match status" value="1"/>
</dbReference>
<protein>
    <recommendedName>
        <fullName evidence="4">GTP cyclohydrolase II</fullName>
        <ecNumber evidence="4">3.5.4.25</ecNumber>
    </recommendedName>
</protein>
<dbReference type="NCBIfam" id="NF001591">
    <property type="entry name" value="PRK00393.1"/>
    <property type="match status" value="1"/>
</dbReference>
<dbReference type="InterPro" id="IPR000926">
    <property type="entry name" value="RibA"/>
</dbReference>
<dbReference type="PANTHER" id="PTHR21327">
    <property type="entry name" value="GTP CYCLOHYDROLASE II-RELATED"/>
    <property type="match status" value="1"/>
</dbReference>
<evidence type="ECO:0000256" key="1">
    <source>
        <dbReference type="ARBA" id="ARBA00001947"/>
    </source>
</evidence>
<evidence type="ECO:0000256" key="5">
    <source>
        <dbReference type="ARBA" id="ARBA00022619"/>
    </source>
</evidence>
<evidence type="ECO:0000256" key="4">
    <source>
        <dbReference type="ARBA" id="ARBA00012762"/>
    </source>
</evidence>
<dbReference type="InterPro" id="IPR017945">
    <property type="entry name" value="DHBP_synth_RibB-like_a/b_dom"/>
</dbReference>
<evidence type="ECO:0000256" key="3">
    <source>
        <dbReference type="ARBA" id="ARBA00005520"/>
    </source>
</evidence>
<dbReference type="HAMAP" id="MF_00179">
    <property type="entry name" value="RibA"/>
    <property type="match status" value="1"/>
</dbReference>
<dbReference type="EMBL" id="LHXT01000054">
    <property type="protein sequence ID" value="KXA97389.1"/>
    <property type="molecule type" value="Genomic_DNA"/>
</dbReference>
<keyword evidence="10" id="KW-0342">GTP-binding</keyword>
<dbReference type="CDD" id="cd00641">
    <property type="entry name" value="GTP_cyclohydro2"/>
    <property type="match status" value="1"/>
</dbReference>
<proteinExistence type="inferred from homology"/>
<dbReference type="AlphaFoldDB" id="A0A656YVQ1"/>
<comment type="catalytic activity">
    <reaction evidence="11">
        <text>GTP + 4 H2O = 2,5-diamino-6-hydroxy-4-(5-phosphoribosylamino)-pyrimidine + formate + 2 phosphate + 3 H(+)</text>
        <dbReference type="Rhea" id="RHEA:23704"/>
        <dbReference type="ChEBI" id="CHEBI:15377"/>
        <dbReference type="ChEBI" id="CHEBI:15378"/>
        <dbReference type="ChEBI" id="CHEBI:15740"/>
        <dbReference type="ChEBI" id="CHEBI:37565"/>
        <dbReference type="ChEBI" id="CHEBI:43474"/>
        <dbReference type="ChEBI" id="CHEBI:58614"/>
        <dbReference type="EC" id="3.5.4.25"/>
    </reaction>
</comment>
<dbReference type="GO" id="GO:0009231">
    <property type="term" value="P:riboflavin biosynthetic process"/>
    <property type="evidence" value="ECO:0007669"/>
    <property type="project" value="UniProtKB-UniPathway"/>
</dbReference>
<sequence length="272" mass="30394">PLRARSGGVLERAGHTEATVDLARQAGLKPAGVLIEILSNDGTMARLPELAEKAEEWGIKIVTVEDLIEYRFRQEKHVEKIVSLDFPTDFGHFKAVGYDSKLSDEQHIALIKGELGEGKDVLVRVHSECLTGDTLRSLRCDCGAQMRTALERIEEEGRGVFLYILGHEGRGIGLLNKLKAMKLQEEGYDTVEANRRLGYEPDLRDYGIGAQILKDIGVKSMRLMTNNPKKIVGLEGYGLKVRERIPLNVGQNECNSEYLKTKKERNGLVEHN</sequence>
<dbReference type="InterPro" id="IPR000422">
    <property type="entry name" value="DHBP_synthase_RibB"/>
</dbReference>
<keyword evidence="14" id="KW-1185">Reference proteome</keyword>
<keyword evidence="9" id="KW-0862">Zinc</keyword>
<dbReference type="GO" id="GO:0046872">
    <property type="term" value="F:metal ion binding"/>
    <property type="evidence" value="ECO:0007669"/>
    <property type="project" value="UniProtKB-KW"/>
</dbReference>
<evidence type="ECO:0000256" key="8">
    <source>
        <dbReference type="ARBA" id="ARBA00022801"/>
    </source>
</evidence>
<dbReference type="InterPro" id="IPR032677">
    <property type="entry name" value="GTP_cyclohydro_II"/>
</dbReference>
<dbReference type="GO" id="GO:0008686">
    <property type="term" value="F:3,4-dihydroxy-2-butanone-4-phosphate synthase activity"/>
    <property type="evidence" value="ECO:0007669"/>
    <property type="project" value="InterPro"/>
</dbReference>
<evidence type="ECO:0000259" key="12">
    <source>
        <dbReference type="Pfam" id="PF00925"/>
    </source>
</evidence>
<gene>
    <name evidence="13" type="ORF">AKJ39_03370</name>
</gene>
<comment type="pathway">
    <text evidence="2">Cofactor biosynthesis; riboflavin biosynthesis; 5-amino-6-(D-ribitylamino)uracil from GTP: step 1/4.</text>
</comment>
<dbReference type="Pfam" id="PF00926">
    <property type="entry name" value="DHBP_synthase"/>
    <property type="match status" value="1"/>
</dbReference>
<dbReference type="SUPFAM" id="SSF142695">
    <property type="entry name" value="RibA-like"/>
    <property type="match status" value="1"/>
</dbReference>
<evidence type="ECO:0000313" key="13">
    <source>
        <dbReference type="EMBL" id="KXA97389.1"/>
    </source>
</evidence>
<reference evidence="13 14" key="1">
    <citation type="journal article" date="2016" name="Sci. Rep.">
        <title>Metabolic traits of an uncultured archaeal lineage -MSBL1- from brine pools of the Red Sea.</title>
        <authorList>
            <person name="Mwirichia R."/>
            <person name="Alam I."/>
            <person name="Rashid M."/>
            <person name="Vinu M."/>
            <person name="Ba-Alawi W."/>
            <person name="Anthony Kamau A."/>
            <person name="Kamanda Ngugi D."/>
            <person name="Goker M."/>
            <person name="Klenk H.P."/>
            <person name="Bajic V."/>
            <person name="Stingl U."/>
        </authorList>
    </citation>
    <scope>NUCLEOTIDE SEQUENCE [LARGE SCALE GENOMIC DNA]</scope>
    <source>
        <strain evidence="13">SCGC-AAA259J03</strain>
    </source>
</reference>
<evidence type="ECO:0000256" key="11">
    <source>
        <dbReference type="ARBA" id="ARBA00049295"/>
    </source>
</evidence>
<dbReference type="NCBIfam" id="TIGR00505">
    <property type="entry name" value="ribA"/>
    <property type="match status" value="1"/>
</dbReference>
<dbReference type="GO" id="GO:0003935">
    <property type="term" value="F:GTP cyclohydrolase II activity"/>
    <property type="evidence" value="ECO:0007669"/>
    <property type="project" value="UniProtKB-EC"/>
</dbReference>
<evidence type="ECO:0000256" key="2">
    <source>
        <dbReference type="ARBA" id="ARBA00004853"/>
    </source>
</evidence>
<dbReference type="SUPFAM" id="SSF55821">
    <property type="entry name" value="YrdC/RibB"/>
    <property type="match status" value="1"/>
</dbReference>
<comment type="similarity">
    <text evidence="3">In the N-terminal section; belongs to the DHBP synthase family.</text>
</comment>
<evidence type="ECO:0000313" key="14">
    <source>
        <dbReference type="Proteomes" id="UP000070257"/>
    </source>
</evidence>
<organism evidence="13 14">
    <name type="scientific">candidate division MSBL1 archaeon SCGC-AAA259J03</name>
    <dbReference type="NCBI Taxonomy" id="1698269"/>
    <lineage>
        <taxon>Archaea</taxon>
        <taxon>Methanobacteriati</taxon>
        <taxon>Methanobacteriota</taxon>
        <taxon>candidate division MSBL1</taxon>
    </lineage>
</organism>
<evidence type="ECO:0000256" key="9">
    <source>
        <dbReference type="ARBA" id="ARBA00022833"/>
    </source>
</evidence>
<comment type="cofactor">
    <cofactor evidence="1">
        <name>Zn(2+)</name>
        <dbReference type="ChEBI" id="CHEBI:29105"/>
    </cofactor>
</comment>
<dbReference type="Gene3D" id="3.90.870.10">
    <property type="entry name" value="DHBP synthase"/>
    <property type="match status" value="1"/>
</dbReference>
<dbReference type="PANTHER" id="PTHR21327:SF18">
    <property type="entry name" value="3,4-DIHYDROXY-2-BUTANONE 4-PHOSPHATE SYNTHASE"/>
    <property type="match status" value="1"/>
</dbReference>
<dbReference type="GO" id="GO:0005525">
    <property type="term" value="F:GTP binding"/>
    <property type="evidence" value="ECO:0007669"/>
    <property type="project" value="UniProtKB-KW"/>
</dbReference>
<evidence type="ECO:0000256" key="7">
    <source>
        <dbReference type="ARBA" id="ARBA00022741"/>
    </source>
</evidence>
<feature type="non-terminal residue" evidence="13">
    <location>
        <position position="1"/>
    </location>
</feature>
<keyword evidence="6" id="KW-0479">Metal-binding</keyword>
<comment type="caution">
    <text evidence="13">The sequence shown here is derived from an EMBL/GenBank/DDBJ whole genome shotgun (WGS) entry which is preliminary data.</text>
</comment>
<dbReference type="Pfam" id="PF00925">
    <property type="entry name" value="GTP_cyclohydro2"/>
    <property type="match status" value="1"/>
</dbReference>
<dbReference type="FunFam" id="3.40.50.10990:FF:000001">
    <property type="entry name" value="Riboflavin biosynthesis protein RibBA"/>
    <property type="match status" value="1"/>
</dbReference>
<evidence type="ECO:0000256" key="10">
    <source>
        <dbReference type="ARBA" id="ARBA00023134"/>
    </source>
</evidence>
<dbReference type="EC" id="3.5.4.25" evidence="4"/>
<name>A0A656YVQ1_9EURY</name>
<dbReference type="UniPathway" id="UPA00275">
    <property type="reaction ID" value="UER00400"/>
</dbReference>
<dbReference type="GO" id="GO:0005829">
    <property type="term" value="C:cytosol"/>
    <property type="evidence" value="ECO:0007669"/>
    <property type="project" value="TreeGrafter"/>
</dbReference>
<feature type="domain" description="GTP cyclohydrolase II" evidence="12">
    <location>
        <begin position="80"/>
        <end position="246"/>
    </location>
</feature>
<keyword evidence="8" id="KW-0378">Hydrolase</keyword>
<dbReference type="Proteomes" id="UP000070257">
    <property type="component" value="Unassembled WGS sequence"/>
</dbReference>
<dbReference type="InterPro" id="IPR036144">
    <property type="entry name" value="RibA-like_sf"/>
</dbReference>
<keyword evidence="7" id="KW-0547">Nucleotide-binding</keyword>